<name>A0A521FQP0_9ACTN</name>
<evidence type="ECO:0000256" key="4">
    <source>
        <dbReference type="ARBA" id="ARBA00022692"/>
    </source>
</evidence>
<feature type="transmembrane region" description="Helical" evidence="7">
    <location>
        <begin position="54"/>
        <end position="79"/>
    </location>
</feature>
<feature type="transmembrane region" description="Helical" evidence="7">
    <location>
        <begin position="91"/>
        <end position="110"/>
    </location>
</feature>
<dbReference type="InterPro" id="IPR017475">
    <property type="entry name" value="EPS_sugar_tfrase"/>
</dbReference>
<sequence length="510" mass="55267">MTATTPVVPQPEDAERPVRALPLHGVLPPDPGAFLDRPVYDPFSARRRRTPEWLVSYTVALVLGDLLAAGAGLALAGLTSSGVVALSARELLLALAWVALLAATGAHAERRFGTGSDEYRRVLVAGLVATSALAAAGALFPWDGSDGLLLVAAPTAVACTLAGRLLNRRRLHAARRRGLMTKRVVVLGRDVAVADLVRRLRRDAAAGLRVVGACVPRPDEARAVRAEGIPVIGTLSGAVRAVDDARADAVVVASASETAGEYLRQLAWRLEGTNIEVLVGPGLIEVSSDRLQVRPTSTVPLIQVQEPDFRGWRRLAKSLLDRAVAGVLLLVGSPVLLGIALAVRATSRGPALYRHRRIGKRGREFDLLKFRSMVVGADSRIAALMTLNEGNDVQFKMRRDPRVTRVGAWLRAFSLDELPQLVNVLKGDMSLVGPRPHVIREVEQYGADMHRRLLVKPGITGLWQVSGRSDLSWDESVELDVRYVENWSFGLDLAILWRTVRAVLRRDGAY</sequence>
<keyword evidence="3 9" id="KW-0808">Transferase</keyword>
<feature type="transmembrane region" description="Helical" evidence="7">
    <location>
        <begin position="323"/>
        <end position="343"/>
    </location>
</feature>
<comment type="similarity">
    <text evidence="2">Belongs to the bacterial sugar transferase family.</text>
</comment>
<comment type="subcellular location">
    <subcellularLocation>
        <location evidence="1">Membrane</location>
        <topology evidence="1">Multi-pass membrane protein</topology>
    </subcellularLocation>
</comment>
<evidence type="ECO:0000256" key="2">
    <source>
        <dbReference type="ARBA" id="ARBA00006464"/>
    </source>
</evidence>
<organism evidence="9 10">
    <name type="scientific">Geodermatophilus aquaeductus</name>
    <dbReference type="NCBI Taxonomy" id="1564161"/>
    <lineage>
        <taxon>Bacteria</taxon>
        <taxon>Bacillati</taxon>
        <taxon>Actinomycetota</taxon>
        <taxon>Actinomycetes</taxon>
        <taxon>Geodermatophilales</taxon>
        <taxon>Geodermatophilaceae</taxon>
        <taxon>Geodermatophilus</taxon>
    </lineage>
</organism>
<dbReference type="AlphaFoldDB" id="A0A521FQP0"/>
<accession>A0A521FQP0</accession>
<keyword evidence="6 7" id="KW-0472">Membrane</keyword>
<keyword evidence="4 7" id="KW-0812">Transmembrane</keyword>
<feature type="domain" description="Bacterial sugar transferase" evidence="8">
    <location>
        <begin position="317"/>
        <end position="504"/>
    </location>
</feature>
<evidence type="ECO:0000256" key="7">
    <source>
        <dbReference type="SAM" id="Phobius"/>
    </source>
</evidence>
<dbReference type="PANTHER" id="PTHR30576">
    <property type="entry name" value="COLANIC BIOSYNTHESIS UDP-GLUCOSE LIPID CARRIER TRANSFERASE"/>
    <property type="match status" value="1"/>
</dbReference>
<reference evidence="9 10" key="1">
    <citation type="submission" date="2017-05" db="EMBL/GenBank/DDBJ databases">
        <authorList>
            <person name="Varghese N."/>
            <person name="Submissions S."/>
        </authorList>
    </citation>
    <scope>NUCLEOTIDE SEQUENCE [LARGE SCALE GENOMIC DNA]</scope>
    <source>
        <strain evidence="9 10">DSM 46834</strain>
    </source>
</reference>
<dbReference type="EMBL" id="FXTJ01000013">
    <property type="protein sequence ID" value="SMO98509.1"/>
    <property type="molecule type" value="Genomic_DNA"/>
</dbReference>
<dbReference type="InterPro" id="IPR003362">
    <property type="entry name" value="Bact_transf"/>
</dbReference>
<evidence type="ECO:0000256" key="3">
    <source>
        <dbReference type="ARBA" id="ARBA00022679"/>
    </source>
</evidence>
<dbReference type="Proteomes" id="UP000317484">
    <property type="component" value="Unassembled WGS sequence"/>
</dbReference>
<keyword evidence="5 7" id="KW-1133">Transmembrane helix</keyword>
<dbReference type="NCBIfam" id="TIGR03025">
    <property type="entry name" value="EPS_sugtrans"/>
    <property type="match status" value="1"/>
</dbReference>
<dbReference type="Pfam" id="PF13727">
    <property type="entry name" value="CoA_binding_3"/>
    <property type="match status" value="1"/>
</dbReference>
<dbReference type="Pfam" id="PF02397">
    <property type="entry name" value="Bac_transf"/>
    <property type="match status" value="1"/>
</dbReference>
<evidence type="ECO:0000256" key="5">
    <source>
        <dbReference type="ARBA" id="ARBA00022989"/>
    </source>
</evidence>
<evidence type="ECO:0000313" key="9">
    <source>
        <dbReference type="EMBL" id="SMO98509.1"/>
    </source>
</evidence>
<gene>
    <name evidence="9" type="ORF">SAMN06273567_11382</name>
</gene>
<dbReference type="GO" id="GO:0016020">
    <property type="term" value="C:membrane"/>
    <property type="evidence" value="ECO:0007669"/>
    <property type="project" value="UniProtKB-SubCell"/>
</dbReference>
<evidence type="ECO:0000256" key="6">
    <source>
        <dbReference type="ARBA" id="ARBA00023136"/>
    </source>
</evidence>
<feature type="transmembrane region" description="Helical" evidence="7">
    <location>
        <begin position="148"/>
        <end position="167"/>
    </location>
</feature>
<dbReference type="PANTHER" id="PTHR30576:SF10">
    <property type="entry name" value="SLL5057 PROTEIN"/>
    <property type="match status" value="1"/>
</dbReference>
<evidence type="ECO:0000256" key="1">
    <source>
        <dbReference type="ARBA" id="ARBA00004141"/>
    </source>
</evidence>
<feature type="transmembrane region" description="Helical" evidence="7">
    <location>
        <begin position="122"/>
        <end position="142"/>
    </location>
</feature>
<dbReference type="GO" id="GO:0016780">
    <property type="term" value="F:phosphotransferase activity, for other substituted phosphate groups"/>
    <property type="evidence" value="ECO:0007669"/>
    <property type="project" value="TreeGrafter"/>
</dbReference>
<protein>
    <submittedName>
        <fullName evidence="9">Undecaprenyl-phosphate galactose phosphotransferase, WbaP/exopolysaccharide biosynthesis polyprenyl glycosylphosphotransferase</fullName>
    </submittedName>
</protein>
<dbReference type="RefSeq" id="WP_142460733.1">
    <property type="nucleotide sequence ID" value="NZ_FXTJ01000013.1"/>
</dbReference>
<dbReference type="Gene3D" id="3.40.50.720">
    <property type="entry name" value="NAD(P)-binding Rossmann-like Domain"/>
    <property type="match status" value="1"/>
</dbReference>
<evidence type="ECO:0000259" key="8">
    <source>
        <dbReference type="Pfam" id="PF02397"/>
    </source>
</evidence>
<keyword evidence="10" id="KW-1185">Reference proteome</keyword>
<evidence type="ECO:0000313" key="10">
    <source>
        <dbReference type="Proteomes" id="UP000317484"/>
    </source>
</evidence>
<proteinExistence type="inferred from homology"/>